<dbReference type="AlphaFoldDB" id="A0A6V7V1J3"/>
<dbReference type="GO" id="GO:0022857">
    <property type="term" value="F:transmembrane transporter activity"/>
    <property type="evidence" value="ECO:0007669"/>
    <property type="project" value="InterPro"/>
</dbReference>
<dbReference type="InterPro" id="IPR009262">
    <property type="entry name" value="SLC35_F1/F2/F6"/>
</dbReference>
<evidence type="ECO:0000256" key="6">
    <source>
        <dbReference type="ARBA" id="ARBA00023136"/>
    </source>
</evidence>
<comment type="function">
    <text evidence="7">Putative solute transporter.</text>
</comment>
<feature type="transmembrane region" description="Helical" evidence="8">
    <location>
        <begin position="72"/>
        <end position="90"/>
    </location>
</feature>
<gene>
    <name evidence="9" type="ORF">MENT_LOCUS19350</name>
</gene>
<evidence type="ECO:0000313" key="9">
    <source>
        <dbReference type="EMBL" id="CAD2168018.1"/>
    </source>
</evidence>
<comment type="caution">
    <text evidence="9">The sequence shown here is derived from an EMBL/GenBank/DDBJ whole genome shotgun (WGS) entry which is preliminary data.</text>
</comment>
<dbReference type="Pfam" id="PF06027">
    <property type="entry name" value="SLC35F"/>
    <property type="match status" value="1"/>
</dbReference>
<evidence type="ECO:0000313" key="10">
    <source>
        <dbReference type="Proteomes" id="UP000580250"/>
    </source>
</evidence>
<proteinExistence type="inferred from homology"/>
<dbReference type="PANTHER" id="PTHR14233:SF4">
    <property type="entry name" value="SOLUTE CARRIER FAMILY 35 MEMBER F2"/>
    <property type="match status" value="1"/>
</dbReference>
<evidence type="ECO:0000256" key="8">
    <source>
        <dbReference type="SAM" id="Phobius"/>
    </source>
</evidence>
<evidence type="ECO:0000256" key="5">
    <source>
        <dbReference type="ARBA" id="ARBA00022989"/>
    </source>
</evidence>
<evidence type="ECO:0000256" key="2">
    <source>
        <dbReference type="ARBA" id="ARBA00007863"/>
    </source>
</evidence>
<evidence type="ECO:0000256" key="4">
    <source>
        <dbReference type="ARBA" id="ARBA00022692"/>
    </source>
</evidence>
<dbReference type="InterPro" id="IPR052221">
    <property type="entry name" value="SLC35F_Transporter"/>
</dbReference>
<comment type="similarity">
    <text evidence="2">Belongs to the SLC35F solute transporter family.</text>
</comment>
<accession>A0A6V7V1J3</accession>
<dbReference type="OrthoDB" id="429955at2759"/>
<keyword evidence="3" id="KW-0813">Transport</keyword>
<reference evidence="9 10" key="1">
    <citation type="submission" date="2020-08" db="EMBL/GenBank/DDBJ databases">
        <authorList>
            <person name="Koutsovoulos G."/>
            <person name="Danchin GJ E."/>
        </authorList>
    </citation>
    <scope>NUCLEOTIDE SEQUENCE [LARGE SCALE GENOMIC DNA]</scope>
</reference>
<sequence>MVYAYQFTNITAIQLLNSFTIPAVMLLSCIFLSTRYKSGQFAAVAICLLGLGLTIYTDAIHDKGLNSGTNKFIGDFLCLIGTFLYAVSNVSEECLVKQYSRLEFLTFIGIFGFLISLFQSYFLDYTKLIKFNWNLFSIFILIFFTFSMVLFYSLVSSVMQRSSALLFNICVLTSDFYSMLAGIFLFGQEFYILYLIAFIIIIFGTILYNREETNYVNENEQL</sequence>
<feature type="transmembrane region" description="Helical" evidence="8">
    <location>
        <begin position="135"/>
        <end position="153"/>
    </location>
</feature>
<protein>
    <submittedName>
        <fullName evidence="9">Uncharacterized protein</fullName>
    </submittedName>
</protein>
<comment type="subcellular location">
    <subcellularLocation>
        <location evidence="1">Membrane</location>
        <topology evidence="1">Multi-pass membrane protein</topology>
    </subcellularLocation>
</comment>
<dbReference type="SUPFAM" id="SSF103481">
    <property type="entry name" value="Multidrug resistance efflux transporter EmrE"/>
    <property type="match status" value="2"/>
</dbReference>
<keyword evidence="4 8" id="KW-0812">Transmembrane</keyword>
<dbReference type="EMBL" id="CAJEWN010000135">
    <property type="protein sequence ID" value="CAD2168018.1"/>
    <property type="molecule type" value="Genomic_DNA"/>
</dbReference>
<keyword evidence="6 8" id="KW-0472">Membrane</keyword>
<name>A0A6V7V1J3_MELEN</name>
<feature type="transmembrane region" description="Helical" evidence="8">
    <location>
        <begin position="41"/>
        <end position="60"/>
    </location>
</feature>
<keyword evidence="5 8" id="KW-1133">Transmembrane helix</keyword>
<dbReference type="GO" id="GO:0016020">
    <property type="term" value="C:membrane"/>
    <property type="evidence" value="ECO:0007669"/>
    <property type="project" value="UniProtKB-SubCell"/>
</dbReference>
<feature type="transmembrane region" description="Helical" evidence="8">
    <location>
        <begin position="12"/>
        <end position="34"/>
    </location>
</feature>
<feature type="transmembrane region" description="Helical" evidence="8">
    <location>
        <begin position="102"/>
        <end position="123"/>
    </location>
</feature>
<dbReference type="Proteomes" id="UP000580250">
    <property type="component" value="Unassembled WGS sequence"/>
</dbReference>
<evidence type="ECO:0000256" key="1">
    <source>
        <dbReference type="ARBA" id="ARBA00004141"/>
    </source>
</evidence>
<feature type="transmembrane region" description="Helical" evidence="8">
    <location>
        <begin position="191"/>
        <end position="208"/>
    </location>
</feature>
<dbReference type="InterPro" id="IPR037185">
    <property type="entry name" value="EmrE-like"/>
</dbReference>
<evidence type="ECO:0000256" key="7">
    <source>
        <dbReference type="ARBA" id="ARBA00037727"/>
    </source>
</evidence>
<evidence type="ECO:0000256" key="3">
    <source>
        <dbReference type="ARBA" id="ARBA00022448"/>
    </source>
</evidence>
<feature type="transmembrane region" description="Helical" evidence="8">
    <location>
        <begin position="165"/>
        <end position="185"/>
    </location>
</feature>
<organism evidence="9 10">
    <name type="scientific">Meloidogyne enterolobii</name>
    <name type="common">Root-knot nematode worm</name>
    <name type="synonym">Meloidogyne mayaguensis</name>
    <dbReference type="NCBI Taxonomy" id="390850"/>
    <lineage>
        <taxon>Eukaryota</taxon>
        <taxon>Metazoa</taxon>
        <taxon>Ecdysozoa</taxon>
        <taxon>Nematoda</taxon>
        <taxon>Chromadorea</taxon>
        <taxon>Rhabditida</taxon>
        <taxon>Tylenchina</taxon>
        <taxon>Tylenchomorpha</taxon>
        <taxon>Tylenchoidea</taxon>
        <taxon>Meloidogynidae</taxon>
        <taxon>Meloidogyninae</taxon>
        <taxon>Meloidogyne</taxon>
    </lineage>
</organism>
<dbReference type="PANTHER" id="PTHR14233">
    <property type="entry name" value="DUF914-RELATED"/>
    <property type="match status" value="1"/>
</dbReference>